<comment type="subcellular location">
    <subcellularLocation>
        <location evidence="1">Nucleus</location>
        <location evidence="1">Nucleolus</location>
    </subcellularLocation>
</comment>
<dbReference type="PANTHER" id="PTHR12202:SF0">
    <property type="entry name" value="ESF1 HOMOLOG"/>
    <property type="match status" value="1"/>
</dbReference>
<dbReference type="InterPro" id="IPR056750">
    <property type="entry name" value="RRM_ESF1"/>
</dbReference>
<evidence type="ECO:0000256" key="2">
    <source>
        <dbReference type="ARBA" id="ARBA00009087"/>
    </source>
</evidence>
<feature type="domain" description="NUC153" evidence="6">
    <location>
        <begin position="625"/>
        <end position="653"/>
    </location>
</feature>
<feature type="compositionally biased region" description="Basic and acidic residues" evidence="5">
    <location>
        <begin position="655"/>
        <end position="694"/>
    </location>
</feature>
<dbReference type="InterPro" id="IPR012580">
    <property type="entry name" value="NUC153"/>
</dbReference>
<gene>
    <name evidence="8" type="ORF">K504DRAFT_507791</name>
</gene>
<reference evidence="8" key="1">
    <citation type="journal article" date="2020" name="Stud. Mycol.">
        <title>101 Dothideomycetes genomes: a test case for predicting lifestyles and emergence of pathogens.</title>
        <authorList>
            <person name="Haridas S."/>
            <person name="Albert R."/>
            <person name="Binder M."/>
            <person name="Bloem J."/>
            <person name="Labutti K."/>
            <person name="Salamov A."/>
            <person name="Andreopoulos B."/>
            <person name="Baker S."/>
            <person name="Barry K."/>
            <person name="Bills G."/>
            <person name="Bluhm B."/>
            <person name="Cannon C."/>
            <person name="Castanera R."/>
            <person name="Culley D."/>
            <person name="Daum C."/>
            <person name="Ezra D."/>
            <person name="Gonzalez J."/>
            <person name="Henrissat B."/>
            <person name="Kuo A."/>
            <person name="Liang C."/>
            <person name="Lipzen A."/>
            <person name="Lutzoni F."/>
            <person name="Magnuson J."/>
            <person name="Mondo S."/>
            <person name="Nolan M."/>
            <person name="Ohm R."/>
            <person name="Pangilinan J."/>
            <person name="Park H.-J."/>
            <person name="Ramirez L."/>
            <person name="Alfaro M."/>
            <person name="Sun H."/>
            <person name="Tritt A."/>
            <person name="Yoshinaga Y."/>
            <person name="Zwiers L.-H."/>
            <person name="Turgeon B."/>
            <person name="Goodwin S."/>
            <person name="Spatafora J."/>
            <person name="Crous P."/>
            <person name="Grigoriev I."/>
        </authorList>
    </citation>
    <scope>NUCLEOTIDE SEQUENCE</scope>
    <source>
        <strain evidence="8">CBS 279.74</strain>
    </source>
</reference>
<feature type="region of interest" description="Disordered" evidence="5">
    <location>
        <begin position="388"/>
        <end position="564"/>
    </location>
</feature>
<feature type="compositionally biased region" description="Basic and acidic residues" evidence="5">
    <location>
        <begin position="107"/>
        <end position="132"/>
    </location>
</feature>
<organism evidence="8 9">
    <name type="scientific">Pleomassaria siparia CBS 279.74</name>
    <dbReference type="NCBI Taxonomy" id="1314801"/>
    <lineage>
        <taxon>Eukaryota</taxon>
        <taxon>Fungi</taxon>
        <taxon>Dikarya</taxon>
        <taxon>Ascomycota</taxon>
        <taxon>Pezizomycotina</taxon>
        <taxon>Dothideomycetes</taxon>
        <taxon>Pleosporomycetidae</taxon>
        <taxon>Pleosporales</taxon>
        <taxon>Pleomassariaceae</taxon>
        <taxon>Pleomassaria</taxon>
    </lineage>
</organism>
<keyword evidence="9" id="KW-1185">Reference proteome</keyword>
<keyword evidence="3" id="KW-0175">Coiled coil</keyword>
<feature type="compositionally biased region" description="Basic and acidic residues" evidence="5">
    <location>
        <begin position="68"/>
        <end position="81"/>
    </location>
</feature>
<evidence type="ECO:0000256" key="4">
    <source>
        <dbReference type="ARBA" id="ARBA00023242"/>
    </source>
</evidence>
<feature type="region of interest" description="Disordered" evidence="5">
    <location>
        <begin position="638"/>
        <end position="705"/>
    </location>
</feature>
<feature type="compositionally biased region" description="Polar residues" evidence="5">
    <location>
        <begin position="449"/>
        <end position="460"/>
    </location>
</feature>
<sequence length="705" mass="79428">MPLPKRPTVAKAGKRKEKPKTGDSRFANFQSDPRFRLPAKKEVKKELDPRFARLETDPDFKNQATLDKYGRRISKEVKKEDSESESESDEDEDEDDDVLKIQSRGGKKADKAVRKELAETDKQRGKAHDPIRDGGFSSSSDSESDEDEHVEDEAELAEQDVQVPMGEVSTRLAAVNMDWDNIRASDILAVANSFVPAGGKILNVTIYPSEFGMERLQREELEGPPREIFASSTAKNEDNISSLIEAPESSDSEQDNEPTTKKPLKESNGEEFDSTALRAYQLDRLRYYYAIITTSAENVAKSLYDNMDGMEYLSSANFFDLRFVPDEVTFDEDPHDQCEKLPNSYKPNEFTTGALTHSKVNLTWDADDRTRQEAQKRAFSRKEIDENELQAYLGTDSSSSEEEDDGGKAAKAAALRASLGLDATSKSSSQPKPSKRERDFKKPEGEMQVTFSAALSTNPEKGSVFENEPPADETTLEKYVRKQKERKERRKAKYEAVKEGRDPDAEEVEDQSKVSAKVNVDEDDPWNDPFFEADPAVAKAAMNQTKKMQRAEKREEREKQEAAAAAERANLELLMLDDEGSRVQHFNMNEIAKAEKAKKKGKKKSKAVAVAETAVEDDFKINVQDPRFAKIYESHEFAIDPTNPKFKPTQGMKALLDEGRKKRKHDRDGEGTDREQKKSKNKVDQGNDVDDVKKLAARVKAKSKV</sequence>
<dbReference type="PANTHER" id="PTHR12202">
    <property type="entry name" value="ESF1 HOMOLOG"/>
    <property type="match status" value="1"/>
</dbReference>
<feature type="compositionally biased region" description="Acidic residues" evidence="5">
    <location>
        <begin position="82"/>
        <end position="97"/>
    </location>
</feature>
<evidence type="ECO:0000256" key="1">
    <source>
        <dbReference type="ARBA" id="ARBA00004604"/>
    </source>
</evidence>
<feature type="compositionally biased region" description="Basic and acidic residues" evidence="5">
    <location>
        <begin position="434"/>
        <end position="445"/>
    </location>
</feature>
<evidence type="ECO:0000313" key="9">
    <source>
        <dbReference type="Proteomes" id="UP000799428"/>
    </source>
</evidence>
<feature type="compositionally biased region" description="Basic and acidic residues" evidence="5">
    <location>
        <begin position="33"/>
        <end position="60"/>
    </location>
</feature>
<evidence type="ECO:0000256" key="5">
    <source>
        <dbReference type="SAM" id="MobiDB-lite"/>
    </source>
</evidence>
<feature type="region of interest" description="Disordered" evidence="5">
    <location>
        <begin position="245"/>
        <end position="270"/>
    </location>
</feature>
<dbReference type="GO" id="GO:0006364">
    <property type="term" value="P:rRNA processing"/>
    <property type="evidence" value="ECO:0007669"/>
    <property type="project" value="InterPro"/>
</dbReference>
<comment type="similarity">
    <text evidence="2">Belongs to the ESF1 family.</text>
</comment>
<feature type="region of interest" description="Disordered" evidence="5">
    <location>
        <begin position="220"/>
        <end position="239"/>
    </location>
</feature>
<evidence type="ECO:0000259" key="6">
    <source>
        <dbReference type="Pfam" id="PF08159"/>
    </source>
</evidence>
<evidence type="ECO:0000259" key="7">
    <source>
        <dbReference type="Pfam" id="PF25121"/>
    </source>
</evidence>
<evidence type="ECO:0000313" key="8">
    <source>
        <dbReference type="EMBL" id="KAF2703569.1"/>
    </source>
</evidence>
<dbReference type="EMBL" id="MU005786">
    <property type="protein sequence ID" value="KAF2703569.1"/>
    <property type="molecule type" value="Genomic_DNA"/>
</dbReference>
<feature type="compositionally biased region" description="Basic and acidic residues" evidence="5">
    <location>
        <begin position="258"/>
        <end position="268"/>
    </location>
</feature>
<protein>
    <submittedName>
        <fullName evidence="8">Uncharacterized protein</fullName>
    </submittedName>
</protein>
<name>A0A6G1JSH6_9PLEO</name>
<evidence type="ECO:0000256" key="3">
    <source>
        <dbReference type="ARBA" id="ARBA00023054"/>
    </source>
</evidence>
<feature type="compositionally biased region" description="Acidic residues" evidence="5">
    <location>
        <begin position="142"/>
        <end position="158"/>
    </location>
</feature>
<accession>A0A6G1JSH6</accession>
<dbReference type="GO" id="GO:0005730">
    <property type="term" value="C:nucleolus"/>
    <property type="evidence" value="ECO:0007669"/>
    <property type="project" value="UniProtKB-SubCell"/>
</dbReference>
<feature type="compositionally biased region" description="Polar residues" evidence="5">
    <location>
        <begin position="230"/>
        <end position="239"/>
    </location>
</feature>
<feature type="compositionally biased region" description="Basic residues" evidence="5">
    <location>
        <begin position="695"/>
        <end position="705"/>
    </location>
</feature>
<dbReference type="AlphaFoldDB" id="A0A6G1JSH6"/>
<feature type="compositionally biased region" description="Basic and acidic residues" evidence="5">
    <location>
        <begin position="549"/>
        <end position="561"/>
    </location>
</feature>
<dbReference type="Proteomes" id="UP000799428">
    <property type="component" value="Unassembled WGS sequence"/>
</dbReference>
<dbReference type="Pfam" id="PF25121">
    <property type="entry name" value="RRM_ESF1"/>
    <property type="match status" value="1"/>
</dbReference>
<dbReference type="Pfam" id="PF08159">
    <property type="entry name" value="NUC153"/>
    <property type="match status" value="1"/>
</dbReference>
<proteinExistence type="inferred from homology"/>
<feature type="domain" description="ESF1 RRM" evidence="7">
    <location>
        <begin position="170"/>
        <end position="338"/>
    </location>
</feature>
<feature type="region of interest" description="Disordered" evidence="5">
    <location>
        <begin position="1"/>
        <end position="165"/>
    </location>
</feature>
<dbReference type="InterPro" id="IPR039754">
    <property type="entry name" value="Esf1"/>
</dbReference>
<keyword evidence="4" id="KW-0539">Nucleus</keyword>
<dbReference type="OrthoDB" id="431825at2759"/>
<feature type="compositionally biased region" description="Basic and acidic residues" evidence="5">
    <location>
        <begin position="493"/>
        <end position="503"/>
    </location>
</feature>
<dbReference type="GO" id="GO:0003723">
    <property type="term" value="F:RNA binding"/>
    <property type="evidence" value="ECO:0007669"/>
    <property type="project" value="TreeGrafter"/>
</dbReference>
<feature type="compositionally biased region" description="Basic and acidic residues" evidence="5">
    <location>
        <begin position="475"/>
        <end position="486"/>
    </location>
</feature>